<evidence type="ECO:0000313" key="3">
    <source>
        <dbReference type="Proteomes" id="UP000198324"/>
    </source>
</evidence>
<dbReference type="Proteomes" id="UP000198324">
    <property type="component" value="Unassembled WGS sequence"/>
</dbReference>
<reference evidence="2 3" key="1">
    <citation type="submission" date="2017-06" db="EMBL/GenBank/DDBJ databases">
        <authorList>
            <person name="Kim H.J."/>
            <person name="Triplett B.A."/>
        </authorList>
    </citation>
    <scope>NUCLEOTIDE SEQUENCE [LARGE SCALE GENOMIC DNA]</scope>
    <source>
        <strain evidence="2 3">DSM 13116</strain>
    </source>
</reference>
<keyword evidence="3" id="KW-1185">Reference proteome</keyword>
<proteinExistence type="predicted"/>
<evidence type="ECO:0000313" key="2">
    <source>
        <dbReference type="EMBL" id="SNR92330.1"/>
    </source>
</evidence>
<dbReference type="OrthoDB" id="5472292at2"/>
<dbReference type="Pfam" id="PF05437">
    <property type="entry name" value="AzlD"/>
    <property type="match status" value="1"/>
</dbReference>
<gene>
    <name evidence="2" type="ORF">SAMN04488503_1942</name>
</gene>
<accession>A0A239A9S9</accession>
<feature type="transmembrane region" description="Helical" evidence="1">
    <location>
        <begin position="82"/>
        <end position="100"/>
    </location>
</feature>
<keyword evidence="1" id="KW-1133">Transmembrane helix</keyword>
<evidence type="ECO:0000256" key="1">
    <source>
        <dbReference type="SAM" id="Phobius"/>
    </source>
</evidence>
<feature type="transmembrane region" description="Helical" evidence="1">
    <location>
        <begin position="47"/>
        <end position="75"/>
    </location>
</feature>
<keyword evidence="1" id="KW-0812">Transmembrane</keyword>
<dbReference type="RefSeq" id="WP_089274131.1">
    <property type="nucleotide sequence ID" value="NZ_FZOC01000003.1"/>
</dbReference>
<name>A0A239A9S9_9BACT</name>
<dbReference type="AlphaFoldDB" id="A0A239A9S9"/>
<dbReference type="EMBL" id="FZOC01000003">
    <property type="protein sequence ID" value="SNR92330.1"/>
    <property type="molecule type" value="Genomic_DNA"/>
</dbReference>
<sequence length="101" mass="10261">MDALALPLCTILGMAAATYVSRAAGLALMRRVTPGPRLTRFMRAMPGAILASIIAPSALAAGPAEAAATAVTALAAWRFGNLPLAMCVGVAAVLVLRPFMP</sequence>
<protein>
    <submittedName>
        <fullName evidence="2">Uncharacterized membrane protein</fullName>
    </submittedName>
</protein>
<dbReference type="InterPro" id="IPR008407">
    <property type="entry name" value="Brnchd-chn_aa_trnsp_AzlD"/>
</dbReference>
<organism evidence="2 3">
    <name type="scientific">Humidesulfovibrio mexicanus</name>
    <dbReference type="NCBI Taxonomy" id="147047"/>
    <lineage>
        <taxon>Bacteria</taxon>
        <taxon>Pseudomonadati</taxon>
        <taxon>Thermodesulfobacteriota</taxon>
        <taxon>Desulfovibrionia</taxon>
        <taxon>Desulfovibrionales</taxon>
        <taxon>Desulfovibrionaceae</taxon>
        <taxon>Humidesulfovibrio</taxon>
    </lineage>
</organism>
<keyword evidence="1" id="KW-0472">Membrane</keyword>